<evidence type="ECO:0000313" key="2">
    <source>
        <dbReference type="EMBL" id="SER33085.1"/>
    </source>
</evidence>
<sequence length="172" mass="19598">MSETRQVYRSAATEKMRFKKNFIFGLVIFLAVSAVIYVIAGIYSPPSHDKTSHKGRPIPDDNYIYTRVVSDFEYVFYLAANLYMQEDGSLNIYLTNPEDSEVDLLCKVKDAETGDVLYKSGRILAGEYVATLKPEGRIDNVKRDIFVEIYALNSETFISEGTTRLDLVLQPW</sequence>
<dbReference type="AlphaFoldDB" id="A0A1H9NBN5"/>
<accession>A0A1H9NBN5</accession>
<gene>
    <name evidence="2" type="ORF">SAMN04487884_104118</name>
</gene>
<name>A0A1H9NBN5_BUTFI</name>
<dbReference type="EMBL" id="FOGJ01000004">
    <property type="protein sequence ID" value="SER33085.1"/>
    <property type="molecule type" value="Genomic_DNA"/>
</dbReference>
<protein>
    <submittedName>
        <fullName evidence="2">Uncharacterized protein</fullName>
    </submittedName>
</protein>
<keyword evidence="1" id="KW-1133">Transmembrane helix</keyword>
<feature type="transmembrane region" description="Helical" evidence="1">
    <location>
        <begin position="21"/>
        <end position="43"/>
    </location>
</feature>
<keyword evidence="1" id="KW-0472">Membrane</keyword>
<proteinExistence type="predicted"/>
<organism evidence="2 3">
    <name type="scientific">Butyrivibrio fibrisolvens</name>
    <dbReference type="NCBI Taxonomy" id="831"/>
    <lineage>
        <taxon>Bacteria</taxon>
        <taxon>Bacillati</taxon>
        <taxon>Bacillota</taxon>
        <taxon>Clostridia</taxon>
        <taxon>Lachnospirales</taxon>
        <taxon>Lachnospiraceae</taxon>
        <taxon>Butyrivibrio</taxon>
    </lineage>
</organism>
<dbReference type="RefSeq" id="WP_074754640.1">
    <property type="nucleotide sequence ID" value="NZ_FOGJ01000004.1"/>
</dbReference>
<reference evidence="2 3" key="1">
    <citation type="submission" date="2016-10" db="EMBL/GenBank/DDBJ databases">
        <authorList>
            <person name="de Groot N.N."/>
        </authorList>
    </citation>
    <scope>NUCLEOTIDE SEQUENCE [LARGE SCALE GENOMIC DNA]</scope>
    <source>
        <strain evidence="2 3">AR40</strain>
    </source>
</reference>
<keyword evidence="1" id="KW-0812">Transmembrane</keyword>
<evidence type="ECO:0000313" key="3">
    <source>
        <dbReference type="Proteomes" id="UP000182584"/>
    </source>
</evidence>
<evidence type="ECO:0000256" key="1">
    <source>
        <dbReference type="SAM" id="Phobius"/>
    </source>
</evidence>
<dbReference type="Proteomes" id="UP000182584">
    <property type="component" value="Unassembled WGS sequence"/>
</dbReference>